<accession>A0A8J2QAC9</accession>
<proteinExistence type="predicted"/>
<evidence type="ECO:0000313" key="1">
    <source>
        <dbReference type="EMBL" id="CAG9535895.1"/>
    </source>
</evidence>
<protein>
    <submittedName>
        <fullName evidence="1">Uncharacterized protein</fullName>
    </submittedName>
</protein>
<sequence>MIITNQVRPVLHIYSYSNCSCTATDTTTDTATIAAAVASTGSNNGVAHDCRYGSALYHKAMKYGMPTVSRDRSG</sequence>
<name>A0A8J2QAC9_9BILA</name>
<dbReference type="Proteomes" id="UP000746747">
    <property type="component" value="Unassembled WGS sequence"/>
</dbReference>
<evidence type="ECO:0000313" key="2">
    <source>
        <dbReference type="Proteomes" id="UP000746747"/>
    </source>
</evidence>
<keyword evidence="2" id="KW-1185">Reference proteome</keyword>
<organism evidence="1 2">
    <name type="scientific">Cercopithifilaria johnstoni</name>
    <dbReference type="NCBI Taxonomy" id="2874296"/>
    <lineage>
        <taxon>Eukaryota</taxon>
        <taxon>Metazoa</taxon>
        <taxon>Ecdysozoa</taxon>
        <taxon>Nematoda</taxon>
        <taxon>Chromadorea</taxon>
        <taxon>Rhabditida</taxon>
        <taxon>Spirurina</taxon>
        <taxon>Spiruromorpha</taxon>
        <taxon>Filarioidea</taxon>
        <taxon>Onchocercidae</taxon>
        <taxon>Cercopithifilaria</taxon>
    </lineage>
</organism>
<comment type="caution">
    <text evidence="1">The sequence shown here is derived from an EMBL/GenBank/DDBJ whole genome shotgun (WGS) entry which is preliminary data.</text>
</comment>
<gene>
    <name evidence="1" type="ORF">CJOHNSTONI_LOCUS5870</name>
</gene>
<dbReference type="AlphaFoldDB" id="A0A8J2QAC9"/>
<dbReference type="EMBL" id="CAKAEH010001412">
    <property type="protein sequence ID" value="CAG9535895.1"/>
    <property type="molecule type" value="Genomic_DNA"/>
</dbReference>
<reference evidence="1" key="1">
    <citation type="submission" date="2021-09" db="EMBL/GenBank/DDBJ databases">
        <authorList>
            <consortium name="Pathogen Informatics"/>
        </authorList>
    </citation>
    <scope>NUCLEOTIDE SEQUENCE</scope>
</reference>